<dbReference type="InterPro" id="IPR013149">
    <property type="entry name" value="ADH-like_C"/>
</dbReference>
<proteinExistence type="inferred from homology"/>
<feature type="domain" description="Enoyl reductase (ER)" evidence="7">
    <location>
        <begin position="13"/>
        <end position="358"/>
    </location>
</feature>
<dbReference type="SUPFAM" id="SSF51735">
    <property type="entry name" value="NAD(P)-binding Rossmann-fold domains"/>
    <property type="match status" value="1"/>
</dbReference>
<accession>A0A239CRA5</accession>
<dbReference type="Pfam" id="PF00107">
    <property type="entry name" value="ADH_zinc_N"/>
    <property type="match status" value="1"/>
</dbReference>
<evidence type="ECO:0000313" key="8">
    <source>
        <dbReference type="EMBL" id="SNS22288.1"/>
    </source>
</evidence>
<dbReference type="InterPro" id="IPR013154">
    <property type="entry name" value="ADH-like_N"/>
</dbReference>
<reference evidence="8 9" key="1">
    <citation type="submission" date="2017-06" db="EMBL/GenBank/DDBJ databases">
        <authorList>
            <person name="Kim H.J."/>
            <person name="Triplett B.A."/>
        </authorList>
    </citation>
    <scope>NUCLEOTIDE SEQUENCE [LARGE SCALE GENOMIC DNA]</scope>
    <source>
        <strain evidence="8 9">DSM 29339</strain>
    </source>
</reference>
<evidence type="ECO:0000256" key="1">
    <source>
        <dbReference type="ARBA" id="ARBA00001947"/>
    </source>
</evidence>
<dbReference type="AlphaFoldDB" id="A0A239CRA5"/>
<dbReference type="EMBL" id="FZOY01000001">
    <property type="protein sequence ID" value="SNS22288.1"/>
    <property type="molecule type" value="Genomic_DNA"/>
</dbReference>
<evidence type="ECO:0000259" key="7">
    <source>
        <dbReference type="SMART" id="SM00829"/>
    </source>
</evidence>
<dbReference type="SUPFAM" id="SSF50129">
    <property type="entry name" value="GroES-like"/>
    <property type="match status" value="2"/>
</dbReference>
<evidence type="ECO:0000256" key="6">
    <source>
        <dbReference type="RuleBase" id="RU361277"/>
    </source>
</evidence>
<name>A0A239CRA5_9RHOB</name>
<dbReference type="FunFam" id="3.40.50.720:FF:000003">
    <property type="entry name" value="S-(hydroxymethyl)glutathione dehydrogenase"/>
    <property type="match status" value="1"/>
</dbReference>
<gene>
    <name evidence="8" type="ORF">SAMN05421757_101416</name>
</gene>
<keyword evidence="3 6" id="KW-0479">Metal-binding</keyword>
<dbReference type="RefSeq" id="WP_089230881.1">
    <property type="nucleotide sequence ID" value="NZ_FZOY01000001.1"/>
</dbReference>
<comment type="similarity">
    <text evidence="2 6">Belongs to the zinc-containing alcohol dehydrogenase family.</text>
</comment>
<keyword evidence="9" id="KW-1185">Reference proteome</keyword>
<dbReference type="InterPro" id="IPR036291">
    <property type="entry name" value="NAD(P)-bd_dom_sf"/>
</dbReference>
<keyword evidence="4 6" id="KW-0862">Zinc</keyword>
<evidence type="ECO:0000313" key="9">
    <source>
        <dbReference type="Proteomes" id="UP000198426"/>
    </source>
</evidence>
<dbReference type="InterPro" id="IPR020843">
    <property type="entry name" value="ER"/>
</dbReference>
<dbReference type="PANTHER" id="PTHR43350">
    <property type="entry name" value="NAD-DEPENDENT ALCOHOL DEHYDROGENASE"/>
    <property type="match status" value="1"/>
</dbReference>
<evidence type="ECO:0000256" key="4">
    <source>
        <dbReference type="ARBA" id="ARBA00022833"/>
    </source>
</evidence>
<keyword evidence="5" id="KW-0560">Oxidoreductase</keyword>
<dbReference type="OrthoDB" id="9770544at2"/>
<dbReference type="InterPro" id="IPR011032">
    <property type="entry name" value="GroES-like_sf"/>
</dbReference>
<sequence length="362" mass="37279">MTRIQAAVCRAFGTPLEIETLTLAAPGPAEAQVRMEAVAVCHSDISFIDGGWQGQLPAVYGHEGVGRVTAIGAEVHGLHVGDRVLVTLIRACHHCPSCATGHPAHCETATDPAAGPLRDADDGHVLNAMNCGAFAEAVTVHHSQLVPIPDEIPAESACLLACGVITGVGAAINTAGLRPGQTAVVIGAGGVGLNAIQGARIAGAARVIAIDMSEEKLAAARDFGATDGILASDPDAAAALRRIAHRGADAVLVCTGAIAAYESALRHLGRRGRAVLVGMPHSGQMSSYEPVILAALGQGIIGSKMGDTVLARDIPWMIDLYQQGRLKLDELVSGRWSLAQINEAIADTRTGGARRNVILFPA</sequence>
<dbReference type="GO" id="GO:0008270">
    <property type="term" value="F:zinc ion binding"/>
    <property type="evidence" value="ECO:0007669"/>
    <property type="project" value="InterPro"/>
</dbReference>
<dbReference type="Proteomes" id="UP000198426">
    <property type="component" value="Unassembled WGS sequence"/>
</dbReference>
<dbReference type="GO" id="GO:0016616">
    <property type="term" value="F:oxidoreductase activity, acting on the CH-OH group of donors, NAD or NADP as acceptor"/>
    <property type="evidence" value="ECO:0007669"/>
    <property type="project" value="UniProtKB-ARBA"/>
</dbReference>
<dbReference type="Gene3D" id="3.40.50.720">
    <property type="entry name" value="NAD(P)-binding Rossmann-like Domain"/>
    <property type="match status" value="1"/>
</dbReference>
<evidence type="ECO:0000256" key="3">
    <source>
        <dbReference type="ARBA" id="ARBA00022723"/>
    </source>
</evidence>
<dbReference type="SMART" id="SM00829">
    <property type="entry name" value="PKS_ER"/>
    <property type="match status" value="1"/>
</dbReference>
<protein>
    <submittedName>
        <fullName evidence="8">Zn-dependent alcohol dehydrogenase</fullName>
    </submittedName>
</protein>
<dbReference type="Pfam" id="PF08240">
    <property type="entry name" value="ADH_N"/>
    <property type="match status" value="1"/>
</dbReference>
<dbReference type="CDD" id="cd08279">
    <property type="entry name" value="Zn_ADH_class_III"/>
    <property type="match status" value="1"/>
</dbReference>
<dbReference type="InterPro" id="IPR002328">
    <property type="entry name" value="ADH_Zn_CS"/>
</dbReference>
<evidence type="ECO:0000256" key="5">
    <source>
        <dbReference type="ARBA" id="ARBA00023002"/>
    </source>
</evidence>
<evidence type="ECO:0000256" key="2">
    <source>
        <dbReference type="ARBA" id="ARBA00008072"/>
    </source>
</evidence>
<comment type="cofactor">
    <cofactor evidence="1 6">
        <name>Zn(2+)</name>
        <dbReference type="ChEBI" id="CHEBI:29105"/>
    </cofactor>
</comment>
<dbReference type="PROSITE" id="PS00059">
    <property type="entry name" value="ADH_ZINC"/>
    <property type="match status" value="1"/>
</dbReference>
<dbReference type="PANTHER" id="PTHR43350:SF19">
    <property type="entry name" value="D-GULOSIDE 3-DEHYDROGENASE"/>
    <property type="match status" value="1"/>
</dbReference>
<organism evidence="8 9">
    <name type="scientific">Tropicimonas sediminicola</name>
    <dbReference type="NCBI Taxonomy" id="1031541"/>
    <lineage>
        <taxon>Bacteria</taxon>
        <taxon>Pseudomonadati</taxon>
        <taxon>Pseudomonadota</taxon>
        <taxon>Alphaproteobacteria</taxon>
        <taxon>Rhodobacterales</taxon>
        <taxon>Roseobacteraceae</taxon>
        <taxon>Tropicimonas</taxon>
    </lineage>
</organism>
<dbReference type="Gene3D" id="3.90.180.10">
    <property type="entry name" value="Medium-chain alcohol dehydrogenases, catalytic domain"/>
    <property type="match status" value="1"/>
</dbReference>